<name>A0A2D1U0S1_9SPHI</name>
<dbReference type="Proteomes" id="UP000223749">
    <property type="component" value="Chromosome"/>
</dbReference>
<reference evidence="8 9" key="1">
    <citation type="submission" date="2017-10" db="EMBL/GenBank/DDBJ databases">
        <title>Whole genome of Pedobacter ginsengisoli T01R-27 isolated from tomato rhizosphere.</title>
        <authorList>
            <person name="Weon H.-Y."/>
            <person name="Lee S.A."/>
            <person name="Sang M.K."/>
            <person name="Song J."/>
        </authorList>
    </citation>
    <scope>NUCLEOTIDE SEQUENCE [LARGE SCALE GENOMIC DNA]</scope>
    <source>
        <strain evidence="8 9">T01R-27</strain>
    </source>
</reference>
<comment type="subcellular location">
    <subcellularLocation>
        <location evidence="1">Cell outer membrane</location>
    </subcellularLocation>
</comment>
<evidence type="ECO:0000313" key="8">
    <source>
        <dbReference type="EMBL" id="ATP55201.1"/>
    </source>
</evidence>
<feature type="domain" description="SusD-like N-terminal" evidence="7">
    <location>
        <begin position="115"/>
        <end position="230"/>
    </location>
</feature>
<keyword evidence="3" id="KW-0732">Signal</keyword>
<dbReference type="InterPro" id="IPR011990">
    <property type="entry name" value="TPR-like_helical_dom_sf"/>
</dbReference>
<proteinExistence type="inferred from homology"/>
<evidence type="ECO:0000313" key="9">
    <source>
        <dbReference type="Proteomes" id="UP000223749"/>
    </source>
</evidence>
<evidence type="ECO:0000259" key="6">
    <source>
        <dbReference type="Pfam" id="PF07980"/>
    </source>
</evidence>
<dbReference type="SUPFAM" id="SSF48452">
    <property type="entry name" value="TPR-like"/>
    <property type="match status" value="1"/>
</dbReference>
<evidence type="ECO:0000256" key="2">
    <source>
        <dbReference type="ARBA" id="ARBA00006275"/>
    </source>
</evidence>
<dbReference type="Pfam" id="PF07980">
    <property type="entry name" value="SusD_RagB"/>
    <property type="match status" value="1"/>
</dbReference>
<evidence type="ECO:0000259" key="7">
    <source>
        <dbReference type="Pfam" id="PF14322"/>
    </source>
</evidence>
<dbReference type="Pfam" id="PF14322">
    <property type="entry name" value="SusD-like_3"/>
    <property type="match status" value="1"/>
</dbReference>
<dbReference type="Gene3D" id="1.25.40.390">
    <property type="match status" value="1"/>
</dbReference>
<keyword evidence="9" id="KW-1185">Reference proteome</keyword>
<dbReference type="KEGG" id="pgs:CPT03_01345"/>
<dbReference type="InterPro" id="IPR033985">
    <property type="entry name" value="SusD-like_N"/>
</dbReference>
<comment type="similarity">
    <text evidence="2">Belongs to the SusD family.</text>
</comment>
<dbReference type="PROSITE" id="PS51257">
    <property type="entry name" value="PROKAR_LIPOPROTEIN"/>
    <property type="match status" value="1"/>
</dbReference>
<accession>A0A2D1U0S1</accession>
<dbReference type="RefSeq" id="WP_099437155.1">
    <property type="nucleotide sequence ID" value="NZ_CP024091.1"/>
</dbReference>
<keyword evidence="5" id="KW-0998">Cell outer membrane</keyword>
<evidence type="ECO:0000256" key="1">
    <source>
        <dbReference type="ARBA" id="ARBA00004442"/>
    </source>
</evidence>
<dbReference type="GO" id="GO:0009279">
    <property type="term" value="C:cell outer membrane"/>
    <property type="evidence" value="ECO:0007669"/>
    <property type="project" value="UniProtKB-SubCell"/>
</dbReference>
<dbReference type="EMBL" id="CP024091">
    <property type="protein sequence ID" value="ATP55201.1"/>
    <property type="molecule type" value="Genomic_DNA"/>
</dbReference>
<dbReference type="OrthoDB" id="9792139at2"/>
<evidence type="ECO:0000256" key="4">
    <source>
        <dbReference type="ARBA" id="ARBA00023136"/>
    </source>
</evidence>
<feature type="domain" description="RagB/SusD" evidence="6">
    <location>
        <begin position="275"/>
        <end position="595"/>
    </location>
</feature>
<protein>
    <submittedName>
        <fullName evidence="8">RagB/SusD family nutrient uptake outer membrane protein</fullName>
    </submittedName>
</protein>
<evidence type="ECO:0000256" key="5">
    <source>
        <dbReference type="ARBA" id="ARBA00023237"/>
    </source>
</evidence>
<evidence type="ECO:0000256" key="3">
    <source>
        <dbReference type="ARBA" id="ARBA00022729"/>
    </source>
</evidence>
<dbReference type="AlphaFoldDB" id="A0A2D1U0S1"/>
<sequence>MKRSTYILIVVLLFTGQLFYSCKKALKQPPLGSLSEELVANKNGVNGLLIGAYAALDGMQGGDVALGGGDAWQASPTNWVFGSVVGGDASKGSDGADQPAIDPIANFYSGATNAFYDGKWKALYEGVTRTNNVLKLMAKATDLSEAEQKSISAQARFLRGHYYFELKKMWNMVPWIDETTTNFNQPNSVDIWPQITEDLKYAYDNLLPAQSEIGRANKWAAGAYLAKAYLYQHKYELAKPVFDAVITQGQTSSGLKYDLNKSFEDNWLPSRENNPEAVFVIQMAANADPTGPSNANNGDMLNFPYGDGSPFSCCGFFQPSIDLVNHFRTNPATGLPYLTNFNSFPIKTDMGVEAGQAFTPDQGTLDPRLDWTAGRRGIPYHDWGIYPGKPWARDQSYGGPYGPKKNVYWSETADSDGDQGTWAPGTAVNYSIIRFADVLLMAAECEAQIGSLSKAQEYVNRVRARAADHESWLFKYKDDQDPSAGFSDEPAANYKINEYPAGNFTSQGKDYALKAIYYERKIELAMEGHRFFDLVRWGIADQELNAYFSYQGKITSDVRNGKFVKGKNDYYPIPQRQIDLSQSNGAPVLKQNPGYN</sequence>
<organism evidence="8 9">
    <name type="scientific">Pedobacter ginsengisoli</name>
    <dbReference type="NCBI Taxonomy" id="363852"/>
    <lineage>
        <taxon>Bacteria</taxon>
        <taxon>Pseudomonadati</taxon>
        <taxon>Bacteroidota</taxon>
        <taxon>Sphingobacteriia</taxon>
        <taxon>Sphingobacteriales</taxon>
        <taxon>Sphingobacteriaceae</taxon>
        <taxon>Pedobacter</taxon>
    </lineage>
</organism>
<gene>
    <name evidence="8" type="ORF">CPT03_01345</name>
</gene>
<keyword evidence="4" id="KW-0472">Membrane</keyword>
<dbReference type="InterPro" id="IPR012944">
    <property type="entry name" value="SusD_RagB_dom"/>
</dbReference>